<feature type="transmembrane region" description="Helical" evidence="2">
    <location>
        <begin position="20"/>
        <end position="42"/>
    </location>
</feature>
<sequence>MPCPGTNPSLIRGKINIAPLAPYPLVFLFILSLPSCIFDGLYSCLQQDIRRSSDHHHRGGTTTSPAPGSSPRLSRNCLPQTSKSFWANWVQANILIWETRGFDPVLVDDIDDIDNDDFGNEPLGPIQQYSIPPFPKKNAVDSLFGRHRKRVFAELDPNLGPSFHED</sequence>
<evidence type="ECO:0000313" key="4">
    <source>
        <dbReference type="Proteomes" id="UP001141434"/>
    </source>
</evidence>
<protein>
    <submittedName>
        <fullName evidence="3">Uncharacterized protein</fullName>
    </submittedName>
</protein>
<feature type="compositionally biased region" description="Polar residues" evidence="1">
    <location>
        <begin position="60"/>
        <end position="74"/>
    </location>
</feature>
<keyword evidence="2" id="KW-1133">Transmembrane helix</keyword>
<keyword evidence="2" id="KW-0472">Membrane</keyword>
<gene>
    <name evidence="3" type="ORF">NUU61_006375</name>
</gene>
<dbReference type="EMBL" id="JAPMSZ010000009">
    <property type="protein sequence ID" value="KAJ5091505.1"/>
    <property type="molecule type" value="Genomic_DNA"/>
</dbReference>
<feature type="region of interest" description="Disordered" evidence="1">
    <location>
        <begin position="53"/>
        <end position="74"/>
    </location>
</feature>
<accession>A0A9W9F0V0</accession>
<proteinExistence type="predicted"/>
<dbReference type="RefSeq" id="XP_056509703.1">
    <property type="nucleotide sequence ID" value="XM_056656903.1"/>
</dbReference>
<keyword evidence="2" id="KW-0812">Transmembrane</keyword>
<reference evidence="3" key="1">
    <citation type="submission" date="2022-11" db="EMBL/GenBank/DDBJ databases">
        <authorList>
            <person name="Petersen C."/>
        </authorList>
    </citation>
    <scope>NUCLEOTIDE SEQUENCE</scope>
    <source>
        <strain evidence="3">IBT 34128</strain>
    </source>
</reference>
<evidence type="ECO:0000256" key="2">
    <source>
        <dbReference type="SAM" id="Phobius"/>
    </source>
</evidence>
<keyword evidence="4" id="KW-1185">Reference proteome</keyword>
<dbReference type="Proteomes" id="UP001141434">
    <property type="component" value="Unassembled WGS sequence"/>
</dbReference>
<evidence type="ECO:0000256" key="1">
    <source>
        <dbReference type="SAM" id="MobiDB-lite"/>
    </source>
</evidence>
<evidence type="ECO:0000313" key="3">
    <source>
        <dbReference type="EMBL" id="KAJ5091505.1"/>
    </source>
</evidence>
<dbReference type="OrthoDB" id="4338824at2759"/>
<dbReference type="AlphaFoldDB" id="A0A9W9F0V0"/>
<organism evidence="3 4">
    <name type="scientific">Penicillium alfredii</name>
    <dbReference type="NCBI Taxonomy" id="1506179"/>
    <lineage>
        <taxon>Eukaryota</taxon>
        <taxon>Fungi</taxon>
        <taxon>Dikarya</taxon>
        <taxon>Ascomycota</taxon>
        <taxon>Pezizomycotina</taxon>
        <taxon>Eurotiomycetes</taxon>
        <taxon>Eurotiomycetidae</taxon>
        <taxon>Eurotiales</taxon>
        <taxon>Aspergillaceae</taxon>
        <taxon>Penicillium</taxon>
    </lineage>
</organism>
<name>A0A9W9F0V0_9EURO</name>
<comment type="caution">
    <text evidence="3">The sequence shown here is derived from an EMBL/GenBank/DDBJ whole genome shotgun (WGS) entry which is preliminary data.</text>
</comment>
<reference evidence="3" key="2">
    <citation type="journal article" date="2023" name="IMA Fungus">
        <title>Comparative genomic study of the Penicillium genus elucidates a diverse pangenome and 15 lateral gene transfer events.</title>
        <authorList>
            <person name="Petersen C."/>
            <person name="Sorensen T."/>
            <person name="Nielsen M.R."/>
            <person name="Sondergaard T.E."/>
            <person name="Sorensen J.L."/>
            <person name="Fitzpatrick D.A."/>
            <person name="Frisvad J.C."/>
            <person name="Nielsen K.L."/>
        </authorList>
    </citation>
    <scope>NUCLEOTIDE SEQUENCE</scope>
    <source>
        <strain evidence="3">IBT 34128</strain>
    </source>
</reference>
<dbReference type="GeneID" id="81396072"/>